<proteinExistence type="predicted"/>
<accession>A0A934W9P3</accession>
<evidence type="ECO:0000313" key="2">
    <source>
        <dbReference type="Proteomes" id="UP000622890"/>
    </source>
</evidence>
<evidence type="ECO:0000313" key="1">
    <source>
        <dbReference type="EMBL" id="MBK4739225.1"/>
    </source>
</evidence>
<sequence>MKRDKLDFFAEEGRSEDEIEKLRIVLAFYERLPSEAMKEELLSLMEGQPSMAPAEFDLRLDTFVSKVKAAPSQENIFSAYAGSARLH</sequence>
<name>A0A934W9P3_9BURK</name>
<keyword evidence="2" id="KW-1185">Reference proteome</keyword>
<dbReference type="AlphaFoldDB" id="A0A934W9P3"/>
<gene>
    <name evidence="1" type="ORF">JJB74_31925</name>
</gene>
<dbReference type="EMBL" id="JAEPBG010000044">
    <property type="protein sequence ID" value="MBK4739225.1"/>
    <property type="molecule type" value="Genomic_DNA"/>
</dbReference>
<protein>
    <submittedName>
        <fullName evidence="1">Uncharacterized protein</fullName>
    </submittedName>
</protein>
<comment type="caution">
    <text evidence="1">The sequence shown here is derived from an EMBL/GenBank/DDBJ whole genome shotgun (WGS) entry which is preliminary data.</text>
</comment>
<organism evidence="1 2">
    <name type="scientific">Noviherbaspirillum pedocola</name>
    <dbReference type="NCBI Taxonomy" id="2801341"/>
    <lineage>
        <taxon>Bacteria</taxon>
        <taxon>Pseudomonadati</taxon>
        <taxon>Pseudomonadota</taxon>
        <taxon>Betaproteobacteria</taxon>
        <taxon>Burkholderiales</taxon>
        <taxon>Oxalobacteraceae</taxon>
        <taxon>Noviherbaspirillum</taxon>
    </lineage>
</organism>
<reference evidence="1" key="1">
    <citation type="submission" date="2021-01" db="EMBL/GenBank/DDBJ databases">
        <title>Genome sequence of strain Noviherbaspirillum sp. DKR-6.</title>
        <authorList>
            <person name="Chaudhary D.K."/>
        </authorList>
    </citation>
    <scope>NUCLEOTIDE SEQUENCE</scope>
    <source>
        <strain evidence="1">DKR-6</strain>
    </source>
</reference>
<dbReference type="RefSeq" id="WP_200598595.1">
    <property type="nucleotide sequence ID" value="NZ_JAEPBG010000044.1"/>
</dbReference>
<dbReference type="Proteomes" id="UP000622890">
    <property type="component" value="Unassembled WGS sequence"/>
</dbReference>